<evidence type="ECO:0008006" key="4">
    <source>
        <dbReference type="Google" id="ProtNLM"/>
    </source>
</evidence>
<dbReference type="EMBL" id="KN847338">
    <property type="protein sequence ID" value="KIW40569.1"/>
    <property type="molecule type" value="Genomic_DNA"/>
</dbReference>
<evidence type="ECO:0000313" key="3">
    <source>
        <dbReference type="Proteomes" id="UP000053342"/>
    </source>
</evidence>
<dbReference type="OrthoDB" id="5369448at2759"/>
<dbReference type="AlphaFoldDB" id="A0A0D2DYH1"/>
<feature type="compositionally biased region" description="Low complexity" evidence="1">
    <location>
        <begin position="174"/>
        <end position="194"/>
    </location>
</feature>
<feature type="region of interest" description="Disordered" evidence="1">
    <location>
        <begin position="302"/>
        <end position="340"/>
    </location>
</feature>
<dbReference type="RefSeq" id="XP_016260785.1">
    <property type="nucleotide sequence ID" value="XM_016409031.1"/>
</dbReference>
<evidence type="ECO:0000313" key="2">
    <source>
        <dbReference type="EMBL" id="KIW40569.1"/>
    </source>
</evidence>
<name>A0A0D2DYH1_9EURO</name>
<evidence type="ECO:0000256" key="1">
    <source>
        <dbReference type="SAM" id="MobiDB-lite"/>
    </source>
</evidence>
<feature type="compositionally biased region" description="Low complexity" evidence="1">
    <location>
        <begin position="649"/>
        <end position="664"/>
    </location>
</feature>
<protein>
    <recommendedName>
        <fullName evidence="4">Flavoprotein oxygenase</fullName>
    </recommendedName>
</protein>
<feature type="compositionally biased region" description="Polar residues" evidence="1">
    <location>
        <begin position="628"/>
        <end position="638"/>
    </location>
</feature>
<feature type="compositionally biased region" description="Acidic residues" evidence="1">
    <location>
        <begin position="639"/>
        <end position="648"/>
    </location>
</feature>
<organism evidence="2 3">
    <name type="scientific">Exophiala oligosperma</name>
    <dbReference type="NCBI Taxonomy" id="215243"/>
    <lineage>
        <taxon>Eukaryota</taxon>
        <taxon>Fungi</taxon>
        <taxon>Dikarya</taxon>
        <taxon>Ascomycota</taxon>
        <taxon>Pezizomycotina</taxon>
        <taxon>Eurotiomycetes</taxon>
        <taxon>Chaetothyriomycetidae</taxon>
        <taxon>Chaetothyriales</taxon>
        <taxon>Herpotrichiellaceae</taxon>
        <taxon>Exophiala</taxon>
    </lineage>
</organism>
<dbReference type="VEuPathDB" id="FungiDB:PV06_07754"/>
<proteinExistence type="predicted"/>
<dbReference type="GeneID" id="27359828"/>
<gene>
    <name evidence="2" type="ORF">PV06_07754</name>
</gene>
<feature type="region of interest" description="Disordered" evidence="1">
    <location>
        <begin position="405"/>
        <end position="459"/>
    </location>
</feature>
<dbReference type="STRING" id="215243.A0A0D2DYH1"/>
<feature type="compositionally biased region" description="Basic and acidic residues" evidence="1">
    <location>
        <begin position="331"/>
        <end position="340"/>
    </location>
</feature>
<dbReference type="HOGENOM" id="CLU_020643_0_0_1"/>
<accession>A0A0D2DYH1</accession>
<dbReference type="Proteomes" id="UP000053342">
    <property type="component" value="Unassembled WGS sequence"/>
</dbReference>
<feature type="region of interest" description="Disordered" evidence="1">
    <location>
        <begin position="16"/>
        <end position="150"/>
    </location>
</feature>
<feature type="compositionally biased region" description="Pro residues" evidence="1">
    <location>
        <begin position="448"/>
        <end position="459"/>
    </location>
</feature>
<sequence>MSSSPSAIIEDFAFQHSSPLSLRQQPLPTPPAPLPDQVSEPHDYNFSGAVYDESTSGTESENQTATENEEEEELLDIDRRTSGCSSISSFPASVSQHVPPRPSQYGSPRTPTKRDSVDSHRSYGSERAGFSVRSPKTFPEYQSPFRHPSSVRALQMRDEVMSDTHSVIRHRRSGSQMSSYSARSSYSTHSSPTKRSSRSNRGSPQKATSNLRKEFPLVLLHCTMLPPTLLSQATSHEDALICDLLPEPYQKRWHHLRDKLVEDVEIKTRGILIAHPREDYDLLEERLLESLDLERPRIRHNHYFSTDNNGTDSGFESGSTTGDDNDGDGPDDTKCPDCGRKLRTDETARKWEVKVFAANGLLRAGAWGAAWQEMEKVDVEVRVWLPEDTRRDLEAKIALLDSIPASTEGDDAGQPEVPTAREREVYGASGRGSRSQSDIDGFCQDPPTSMPDPAPPIPPPQSLPVQDDDLGKLMVAAIQKFSHERRNFLVVLLSGLMLLLAMMAKTSPEGQQQVHHGLYNPTSSAYSAETLTTTITTTSVAVATATATVTTSILAQPPPPIPNPLENVISMERNHNDSNSWETLDETSWTTLDHATDTIMVDTASTASTLVLSNVVVETTTTSMSGEMAVETTTSAEPTQEDAGEDACTETSSLMMESETTATETETEIETVLETGPVET</sequence>
<keyword evidence="3" id="KW-1185">Reference proteome</keyword>
<feature type="compositionally biased region" description="Basic and acidic residues" evidence="1">
    <location>
        <begin position="112"/>
        <end position="124"/>
    </location>
</feature>
<reference evidence="2 3" key="1">
    <citation type="submission" date="2015-01" db="EMBL/GenBank/DDBJ databases">
        <title>The Genome Sequence of Exophiala oligosperma CBS72588.</title>
        <authorList>
            <consortium name="The Broad Institute Genomics Platform"/>
            <person name="Cuomo C."/>
            <person name="de Hoog S."/>
            <person name="Gorbushina A."/>
            <person name="Stielow B."/>
            <person name="Teixiera M."/>
            <person name="Abouelleil A."/>
            <person name="Chapman S.B."/>
            <person name="Priest M."/>
            <person name="Young S.K."/>
            <person name="Wortman J."/>
            <person name="Nusbaum C."/>
            <person name="Birren B."/>
        </authorList>
    </citation>
    <scope>NUCLEOTIDE SEQUENCE [LARGE SCALE GENOMIC DNA]</scope>
    <source>
        <strain evidence="2 3">CBS 72588</strain>
    </source>
</reference>
<feature type="region of interest" description="Disordered" evidence="1">
    <location>
        <begin position="628"/>
        <end position="680"/>
    </location>
</feature>
<feature type="region of interest" description="Disordered" evidence="1">
    <location>
        <begin position="162"/>
        <end position="208"/>
    </location>
</feature>
<feature type="compositionally biased region" description="Polar residues" evidence="1">
    <location>
        <begin position="303"/>
        <end position="319"/>
    </location>
</feature>
<feature type="compositionally biased region" description="Polar residues" evidence="1">
    <location>
        <begin position="82"/>
        <end position="96"/>
    </location>
</feature>